<dbReference type="EMBL" id="CP053587">
    <property type="protein sequence ID" value="WNZ27149.1"/>
    <property type="molecule type" value="Genomic_DNA"/>
</dbReference>
<proteinExistence type="inferred from homology"/>
<organism evidence="20">
    <name type="scientific">Leptolyngbya sp. NK1-12</name>
    <dbReference type="NCBI Taxonomy" id="2547451"/>
    <lineage>
        <taxon>Bacteria</taxon>
        <taxon>Bacillati</taxon>
        <taxon>Cyanobacteriota</taxon>
        <taxon>Cyanophyceae</taxon>
        <taxon>Leptolyngbyales</taxon>
        <taxon>Leptolyngbyaceae</taxon>
        <taxon>Leptolyngbya group</taxon>
        <taxon>Leptolyngbya</taxon>
    </lineage>
</organism>
<evidence type="ECO:0000259" key="17">
    <source>
        <dbReference type="PROSITE" id="PS50011"/>
    </source>
</evidence>
<feature type="domain" description="Histidine kinase" evidence="18">
    <location>
        <begin position="1653"/>
        <end position="1887"/>
    </location>
</feature>
<evidence type="ECO:0000313" key="20">
    <source>
        <dbReference type="EMBL" id="WNZ27149.1"/>
    </source>
</evidence>
<dbReference type="CDD" id="cd16922">
    <property type="entry name" value="HATPase_EvgS-ArcB-TorS-like"/>
    <property type="match status" value="1"/>
</dbReference>
<dbReference type="PANTHER" id="PTHR43642">
    <property type="entry name" value="HYBRID SIGNAL TRANSDUCTION HISTIDINE KINASE G"/>
    <property type="match status" value="1"/>
</dbReference>
<dbReference type="SMART" id="SM00220">
    <property type="entry name" value="S_TKc"/>
    <property type="match status" value="1"/>
</dbReference>
<dbReference type="EC" id="2.7.13.3" evidence="4"/>
<gene>
    <name evidence="20" type="ORF">HJG54_30020</name>
</gene>
<feature type="domain" description="Response regulatory" evidence="19">
    <location>
        <begin position="1912"/>
        <end position="2031"/>
    </location>
</feature>
<evidence type="ECO:0000259" key="19">
    <source>
        <dbReference type="PROSITE" id="PS50110"/>
    </source>
</evidence>
<dbReference type="Pfam" id="PF13191">
    <property type="entry name" value="AAA_16"/>
    <property type="match status" value="1"/>
</dbReference>
<dbReference type="InterPro" id="IPR041664">
    <property type="entry name" value="AAA_16"/>
</dbReference>
<dbReference type="Pfam" id="PF00072">
    <property type="entry name" value="Response_reg"/>
    <property type="match status" value="1"/>
</dbReference>
<accession>A0AA97AJY2</accession>
<keyword evidence="7" id="KW-0547">Nucleotide-binding</keyword>
<dbReference type="CDD" id="cd14014">
    <property type="entry name" value="STKc_PknB_like"/>
    <property type="match status" value="1"/>
</dbReference>
<dbReference type="Gene3D" id="1.10.287.130">
    <property type="match status" value="1"/>
</dbReference>
<dbReference type="InterPro" id="IPR029016">
    <property type="entry name" value="GAF-like_dom_sf"/>
</dbReference>
<dbReference type="GO" id="GO:0000155">
    <property type="term" value="F:phosphorelay sensor kinase activity"/>
    <property type="evidence" value="ECO:0007669"/>
    <property type="project" value="InterPro"/>
</dbReference>
<dbReference type="FunFam" id="3.30.565.10:FF:000010">
    <property type="entry name" value="Sensor histidine kinase RcsC"/>
    <property type="match status" value="1"/>
</dbReference>
<keyword evidence="9" id="KW-0067">ATP-binding</keyword>
<evidence type="ECO:0000256" key="11">
    <source>
        <dbReference type="ARBA" id="ARBA00023136"/>
    </source>
</evidence>
<dbReference type="InterPro" id="IPR053159">
    <property type="entry name" value="Hybrid_Histidine_Kinase"/>
</dbReference>
<dbReference type="PROSITE" id="PS00108">
    <property type="entry name" value="PROTEIN_KINASE_ST"/>
    <property type="match status" value="1"/>
</dbReference>
<dbReference type="SMART" id="SM00387">
    <property type="entry name" value="HATPase_c"/>
    <property type="match status" value="1"/>
</dbReference>
<dbReference type="InterPro" id="IPR027417">
    <property type="entry name" value="P-loop_NTPase"/>
</dbReference>
<evidence type="ECO:0000256" key="4">
    <source>
        <dbReference type="ARBA" id="ARBA00012438"/>
    </source>
</evidence>
<evidence type="ECO:0000256" key="14">
    <source>
        <dbReference type="PROSITE-ProRule" id="PRU00169"/>
    </source>
</evidence>
<keyword evidence="6" id="KW-0808">Transferase</keyword>
<evidence type="ECO:0000256" key="16">
    <source>
        <dbReference type="SAM" id="MobiDB-lite"/>
    </source>
</evidence>
<comment type="subcellular location">
    <subcellularLocation>
        <location evidence="2">Membrane</location>
    </subcellularLocation>
</comment>
<comment type="similarity">
    <text evidence="3">In the N-terminal section; belongs to the phytochrome family.</text>
</comment>
<dbReference type="SUPFAM" id="SSF52540">
    <property type="entry name" value="P-loop containing nucleoside triphosphate hydrolases"/>
    <property type="match status" value="1"/>
</dbReference>
<dbReference type="SMART" id="SM00388">
    <property type="entry name" value="HisKA"/>
    <property type="match status" value="1"/>
</dbReference>
<evidence type="ECO:0000256" key="1">
    <source>
        <dbReference type="ARBA" id="ARBA00000085"/>
    </source>
</evidence>
<dbReference type="PROSITE" id="PS50110">
    <property type="entry name" value="RESPONSE_REGULATORY"/>
    <property type="match status" value="1"/>
</dbReference>
<keyword evidence="5 14" id="KW-0597">Phosphoprotein</keyword>
<dbReference type="SMART" id="SM00065">
    <property type="entry name" value="GAF"/>
    <property type="match status" value="1"/>
</dbReference>
<sequence length="2138" mass="238527">MTSLQGYQLLESIYSGAKTLVYRGERLADQQPVIIKLLRAEYPSFTELVRFRNQYTIAKNLDLSGIVQPLALETYGNRYALIMADEGYVPLTEYTEYHKTASLSAGASGQPGASAQPVATSERHPLSLEQFFPIAIQLAQILEGLYQNRVIHKDIKPQNILIHPQTKQVKLIDFSIATQLPQETLPIQSPNVMEGTLAYMAPEQTGRMNRGLDYRADFYALGVTFYELLTGQLPFQTTDPIELVHCHLAQQPTSPHQINPAIPTAVSELILKLMAKTAEQRYQSAFGLRYDLTRCQTEWLRHGTISPFLLGERDICDRFTIPEKLYGRETEVATLLAAFNRIATPSSSFDEAHEPLPPLVRRGSRAASSSFGEAHEPPPPLVRRGSRAASPKSELLLVAGYSGIGKTALVNEIHKPIVRQRGYFIRGKFDQLQRNIPFSAFLQALRDLMQQLLTESAAEIQTWKTQILAALGENGQVLIDVIPELELVIGPQPAAPELSGSAAQNRFNRLFQKFIQVFTTQSHPLVIFLDDLQWADLASLKLIQLLTSEVETSHLLLIGAYRDNEVTPAHPLMLTLAEVRQAGATVNQITLTPLSLAALNQLVADTLSCSLTQAQPLTELVFQKTNANPFFTTQFLKALHQEGCISFDFEHNGWQCNLAQIRALAVSNDVVAFMAVQLQKLPAATQAILKLAACIGNQFDLSTLAVVCEQTQTETAAALWPALQAGLLQPLTEVYRFFQESGFPECQPPGVRSQEPAVATENSELKNPNFSSCYYRFLHDRVQQAAYSLIQEQEKQATHLAIGRLLLQNTTEVDLDGKIFAIVNQLNMGAELIREPAEREQLARLNLIAGRKAKLATAYSAAVNYLKLGIAMLSVERWQRQYALTLALYEEAAEAAYLNGNTEQMMGWIRTVQQQVITLLDAIKVYEVEIQAYFAQDRPVNAVNTALKVLRSLGVNLPQNPKLYDVSLALWKTQLALAGKPIDTLLNLPQMTNSTKLAAMRILASVMSAAYVCSPNLFVLIALKILNLSLQYGNIDLSAYAYATYGQILCGVVGDISKGYQFGQLALNLMTKLNAKKLKARVLLVVHDYITHWQSHVKETLSPFLEAYQSGLETGDLEFATRSAMVYSYHSYFLGRELSQLEQELRNYTTIIRELKQAKYIAMNERYRQIVLNLLGRSSDPCRLVGEAYNEDIFLPLHLQANDRNAIFNVYFHKAILCYLFQSYGLAAENVAQAKQHLDSVSGLLIVVLFHFYDSLISLATFPQAFQIEQKQILHQVNANQRKLKQWASYAPMNHLHKFYLVEAERYRILGQIVAALDAYDRAIALAVEHGYVNEAALANELAARFCLEQGKTRLAQTYLADAYYNYARWGAQAKVRDLERRYPQLAALFNQAARQSGHQPANQPASSPAAHLAASGFDAGNSSWSSTTTITATRLDISEVLDLTTVLQASQALSSEIRLERLLTTLMQVAIENAGAEKGVLLLPDGDRWLIRAKVTQNRSHPQTLQIDSLYRSLPTESSQDVPMSLVHYVARTRLTLTIEDASREATADPYIQQQQPKSMLCMPILRQGNLTGILYLENNLTSGAFTRDRLNVLNLLMAQAAISLENARLYEQLEDYSSTLEARIEMRTQELEAARRNAEVANRAKSEFLANMSHELRTPLNAILGFAQLMVRDTSLSPTQRENLEIINLSGAHLLNLINDVLEFSKIEAGRVTLSEAPFDLLNLLTSLEDMFRLKTESKGLRLSFERAATLPRYIKADEGKLRQVLINLLSNAIKFTQVGGVTLRAWGEWEMRLVSLAERGKIGETESCFLTFEVEDTGPGIAPEEMAQLFSAFVQTGAGQKLQEGTGLGLAISRHFVEMMGGTITVANGLKQGALFTVTVPVDLAETTAATILPTRQVVGLAPDQPSYRILVVEDQWTNRRLLVKLLVTIGFDVQEAENGAEAVALWQSWHPHLIVMDMRMPIMDGYEATRQIKTAIKTAAGPATVIIALTASAFEEDRAAILASGCEDFVRKPFQEQVLLEKIAEHLGARYLYCPPGGAEHHQQDLSLSSAAHSDHRSVILTPELLTVMPRAWITQLHQAALYTDERQIFQLLEQIPDTHRMIATSLEEWVNTYRCDKILDLTQELLKIEDETR</sequence>
<dbReference type="PROSITE" id="PS50109">
    <property type="entry name" value="HIS_KIN"/>
    <property type="match status" value="1"/>
</dbReference>
<dbReference type="Pfam" id="PF00512">
    <property type="entry name" value="HisKA"/>
    <property type="match status" value="1"/>
</dbReference>
<dbReference type="SUPFAM" id="SSF47384">
    <property type="entry name" value="Homodimeric domain of signal transducing histidine kinase"/>
    <property type="match status" value="1"/>
</dbReference>
<evidence type="ECO:0000256" key="12">
    <source>
        <dbReference type="ARBA" id="ARBA00023306"/>
    </source>
</evidence>
<keyword evidence="10" id="KW-0902">Two-component regulatory system</keyword>
<feature type="coiled-coil region" evidence="15">
    <location>
        <begin position="1619"/>
        <end position="1653"/>
    </location>
</feature>
<dbReference type="InterPro" id="IPR003594">
    <property type="entry name" value="HATPase_dom"/>
</dbReference>
<dbReference type="SUPFAM" id="SSF55781">
    <property type="entry name" value="GAF domain-like"/>
    <property type="match status" value="1"/>
</dbReference>
<feature type="region of interest" description="Disordered" evidence="16">
    <location>
        <begin position="367"/>
        <end position="387"/>
    </location>
</feature>
<dbReference type="Pfam" id="PF01590">
    <property type="entry name" value="GAF"/>
    <property type="match status" value="1"/>
</dbReference>
<dbReference type="InterPro" id="IPR003661">
    <property type="entry name" value="HisK_dim/P_dom"/>
</dbReference>
<dbReference type="InterPro" id="IPR004358">
    <property type="entry name" value="Sig_transdc_His_kin-like_C"/>
</dbReference>
<dbReference type="SUPFAM" id="SSF56112">
    <property type="entry name" value="Protein kinase-like (PK-like)"/>
    <property type="match status" value="1"/>
</dbReference>
<dbReference type="FunFam" id="1.10.287.130:FF:000038">
    <property type="entry name" value="Sensory transduction histidine kinase"/>
    <property type="match status" value="1"/>
</dbReference>
<dbReference type="InterPro" id="IPR003018">
    <property type="entry name" value="GAF"/>
</dbReference>
<dbReference type="Gene3D" id="3.30.450.40">
    <property type="match status" value="1"/>
</dbReference>
<dbReference type="SUPFAM" id="SSF55874">
    <property type="entry name" value="ATPase domain of HSP90 chaperone/DNA topoisomerase II/histidine kinase"/>
    <property type="match status" value="1"/>
</dbReference>
<dbReference type="InterPro" id="IPR001789">
    <property type="entry name" value="Sig_transdc_resp-reg_receiver"/>
</dbReference>
<evidence type="ECO:0000256" key="9">
    <source>
        <dbReference type="ARBA" id="ARBA00022840"/>
    </source>
</evidence>
<dbReference type="PRINTS" id="PR00344">
    <property type="entry name" value="BCTRLSENSOR"/>
</dbReference>
<keyword evidence="11" id="KW-0472">Membrane</keyword>
<dbReference type="GO" id="GO:0005524">
    <property type="term" value="F:ATP binding"/>
    <property type="evidence" value="ECO:0007669"/>
    <property type="project" value="UniProtKB-KW"/>
</dbReference>
<protein>
    <recommendedName>
        <fullName evidence="13">Circadian input-output histidine kinase CikA</fullName>
        <ecNumber evidence="4">2.7.13.3</ecNumber>
    </recommendedName>
</protein>
<dbReference type="PROSITE" id="PS50011">
    <property type="entry name" value="PROTEIN_KINASE_DOM"/>
    <property type="match status" value="1"/>
</dbReference>
<evidence type="ECO:0000256" key="5">
    <source>
        <dbReference type="ARBA" id="ARBA00022553"/>
    </source>
</evidence>
<dbReference type="InterPro" id="IPR011009">
    <property type="entry name" value="Kinase-like_dom_sf"/>
</dbReference>
<evidence type="ECO:0000256" key="2">
    <source>
        <dbReference type="ARBA" id="ARBA00004370"/>
    </source>
</evidence>
<dbReference type="SMART" id="SM00448">
    <property type="entry name" value="REC"/>
    <property type="match status" value="1"/>
</dbReference>
<dbReference type="InterPro" id="IPR000719">
    <property type="entry name" value="Prot_kinase_dom"/>
</dbReference>
<keyword evidence="8" id="KW-0418">Kinase</keyword>
<reference evidence="20" key="1">
    <citation type="submission" date="2020-05" db="EMBL/GenBank/DDBJ databases">
        <authorList>
            <person name="Zhu T."/>
            <person name="Keshari N."/>
            <person name="Lu X."/>
        </authorList>
    </citation>
    <scope>NUCLEOTIDE SEQUENCE</scope>
    <source>
        <strain evidence="20">NK1-12</strain>
    </source>
</reference>
<keyword evidence="15" id="KW-0175">Coiled coil</keyword>
<dbReference type="Gene3D" id="1.10.510.10">
    <property type="entry name" value="Transferase(Phosphotransferase) domain 1"/>
    <property type="match status" value="1"/>
</dbReference>
<evidence type="ECO:0000256" key="15">
    <source>
        <dbReference type="SAM" id="Coils"/>
    </source>
</evidence>
<name>A0AA97AJY2_9CYAN</name>
<dbReference type="InterPro" id="IPR036097">
    <property type="entry name" value="HisK_dim/P_sf"/>
</dbReference>
<dbReference type="SUPFAM" id="SSF52172">
    <property type="entry name" value="CheY-like"/>
    <property type="match status" value="1"/>
</dbReference>
<feature type="modified residue" description="4-aspartylphosphate" evidence="14">
    <location>
        <position position="1961"/>
    </location>
</feature>
<dbReference type="InterPro" id="IPR005467">
    <property type="entry name" value="His_kinase_dom"/>
</dbReference>
<evidence type="ECO:0000256" key="7">
    <source>
        <dbReference type="ARBA" id="ARBA00022741"/>
    </source>
</evidence>
<dbReference type="RefSeq" id="WP_316436777.1">
    <property type="nucleotide sequence ID" value="NZ_CP053587.1"/>
</dbReference>
<dbReference type="InterPro" id="IPR008271">
    <property type="entry name" value="Ser/Thr_kinase_AS"/>
</dbReference>
<dbReference type="CDD" id="cd00082">
    <property type="entry name" value="HisKA"/>
    <property type="match status" value="1"/>
</dbReference>
<evidence type="ECO:0000256" key="13">
    <source>
        <dbReference type="ARBA" id="ARBA00074306"/>
    </source>
</evidence>
<evidence type="ECO:0000256" key="8">
    <source>
        <dbReference type="ARBA" id="ARBA00022777"/>
    </source>
</evidence>
<evidence type="ECO:0000259" key="18">
    <source>
        <dbReference type="PROSITE" id="PS50109"/>
    </source>
</evidence>
<dbReference type="Pfam" id="PF02518">
    <property type="entry name" value="HATPase_c"/>
    <property type="match status" value="1"/>
</dbReference>
<dbReference type="GO" id="GO:0016020">
    <property type="term" value="C:membrane"/>
    <property type="evidence" value="ECO:0007669"/>
    <property type="project" value="UniProtKB-SubCell"/>
</dbReference>
<evidence type="ECO:0000256" key="6">
    <source>
        <dbReference type="ARBA" id="ARBA00022679"/>
    </source>
</evidence>
<dbReference type="Pfam" id="PF00069">
    <property type="entry name" value="Pkinase"/>
    <property type="match status" value="1"/>
</dbReference>
<dbReference type="PANTHER" id="PTHR43642:SF1">
    <property type="entry name" value="HYBRID SIGNAL TRANSDUCTION HISTIDINE KINASE G"/>
    <property type="match status" value="1"/>
</dbReference>
<dbReference type="CDD" id="cd17546">
    <property type="entry name" value="REC_hyHK_CKI1_RcsC-like"/>
    <property type="match status" value="1"/>
</dbReference>
<evidence type="ECO:0000256" key="3">
    <source>
        <dbReference type="ARBA" id="ARBA00006402"/>
    </source>
</evidence>
<dbReference type="InterPro" id="IPR036890">
    <property type="entry name" value="HATPase_C_sf"/>
</dbReference>
<dbReference type="Gene3D" id="3.40.50.300">
    <property type="entry name" value="P-loop containing nucleotide triphosphate hydrolases"/>
    <property type="match status" value="1"/>
</dbReference>
<feature type="domain" description="Protein kinase" evidence="17">
    <location>
        <begin position="7"/>
        <end position="300"/>
    </location>
</feature>
<evidence type="ECO:0000256" key="10">
    <source>
        <dbReference type="ARBA" id="ARBA00023012"/>
    </source>
</evidence>
<dbReference type="InterPro" id="IPR011006">
    <property type="entry name" value="CheY-like_superfamily"/>
</dbReference>
<dbReference type="Gene3D" id="3.30.565.10">
    <property type="entry name" value="Histidine kinase-like ATPase, C-terminal domain"/>
    <property type="match status" value="1"/>
</dbReference>
<dbReference type="Gene3D" id="3.40.50.2300">
    <property type="match status" value="1"/>
</dbReference>
<comment type="catalytic activity">
    <reaction evidence="1">
        <text>ATP + protein L-histidine = ADP + protein N-phospho-L-histidine.</text>
        <dbReference type="EC" id="2.7.13.3"/>
    </reaction>
</comment>
<keyword evidence="12" id="KW-0131">Cell cycle</keyword>